<reference evidence="4" key="1">
    <citation type="submission" date="2023-03" db="EMBL/GenBank/DDBJ databases">
        <title>Complete genome of Cladonia borealis.</title>
        <authorList>
            <person name="Park H."/>
        </authorList>
    </citation>
    <scope>NUCLEOTIDE SEQUENCE</scope>
    <source>
        <strain evidence="4">ANT050790</strain>
    </source>
</reference>
<evidence type="ECO:0008006" key="6">
    <source>
        <dbReference type="Google" id="ProtNLM"/>
    </source>
</evidence>
<organism evidence="4 5">
    <name type="scientific">Cladonia borealis</name>
    <dbReference type="NCBI Taxonomy" id="184061"/>
    <lineage>
        <taxon>Eukaryota</taxon>
        <taxon>Fungi</taxon>
        <taxon>Dikarya</taxon>
        <taxon>Ascomycota</taxon>
        <taxon>Pezizomycotina</taxon>
        <taxon>Lecanoromycetes</taxon>
        <taxon>OSLEUM clade</taxon>
        <taxon>Lecanoromycetidae</taxon>
        <taxon>Lecanorales</taxon>
        <taxon>Lecanorineae</taxon>
        <taxon>Cladoniaceae</taxon>
        <taxon>Cladonia</taxon>
    </lineage>
</organism>
<evidence type="ECO:0000313" key="5">
    <source>
        <dbReference type="Proteomes" id="UP001166286"/>
    </source>
</evidence>
<evidence type="ECO:0000256" key="1">
    <source>
        <dbReference type="ARBA" id="ARBA00007238"/>
    </source>
</evidence>
<dbReference type="GO" id="GO:0006559">
    <property type="term" value="P:L-phenylalanine catabolic process"/>
    <property type="evidence" value="ECO:0007669"/>
    <property type="project" value="InterPro"/>
</dbReference>
<dbReference type="Pfam" id="PF00221">
    <property type="entry name" value="Lyase_aromatic"/>
    <property type="match status" value="1"/>
</dbReference>
<dbReference type="CDD" id="cd00332">
    <property type="entry name" value="PAL-HAL"/>
    <property type="match status" value="1"/>
</dbReference>
<dbReference type="SUPFAM" id="SSF48557">
    <property type="entry name" value="L-aspartase-like"/>
    <property type="match status" value="1"/>
</dbReference>
<dbReference type="InterPro" id="IPR008948">
    <property type="entry name" value="L-Aspartase-like"/>
</dbReference>
<dbReference type="InterPro" id="IPR023144">
    <property type="entry name" value="Phe_NH3-lyase_shielding_dom_sf"/>
</dbReference>
<dbReference type="InterPro" id="IPR001106">
    <property type="entry name" value="Aromatic_Lyase"/>
</dbReference>
<dbReference type="EMBL" id="JAFEKC020000002">
    <property type="protein sequence ID" value="KAK0516679.1"/>
    <property type="molecule type" value="Genomic_DNA"/>
</dbReference>
<dbReference type="Gene3D" id="1.10.275.10">
    <property type="entry name" value="Fumarase/aspartase (N-terminal domain)"/>
    <property type="match status" value="1"/>
</dbReference>
<accession>A0AA39RA97</accession>
<dbReference type="InterPro" id="IPR024083">
    <property type="entry name" value="Fumarase/histidase_N"/>
</dbReference>
<dbReference type="GO" id="GO:0016841">
    <property type="term" value="F:ammonia-lyase activity"/>
    <property type="evidence" value="ECO:0007669"/>
    <property type="project" value="InterPro"/>
</dbReference>
<evidence type="ECO:0000256" key="3">
    <source>
        <dbReference type="SAM" id="MobiDB-lite"/>
    </source>
</evidence>
<proteinExistence type="inferred from homology"/>
<evidence type="ECO:0000256" key="2">
    <source>
        <dbReference type="RuleBase" id="RU003954"/>
    </source>
</evidence>
<feature type="region of interest" description="Disordered" evidence="3">
    <location>
        <begin position="17"/>
        <end position="64"/>
    </location>
</feature>
<protein>
    <recommendedName>
        <fullName evidence="6">Phenylalanine ammonia-lyase</fullName>
    </recommendedName>
</protein>
<dbReference type="Gene3D" id="1.20.200.10">
    <property type="entry name" value="Fumarase/aspartase (Central domain)"/>
    <property type="match status" value="1"/>
</dbReference>
<dbReference type="AlphaFoldDB" id="A0AA39RA97"/>
<dbReference type="InterPro" id="IPR022313">
    <property type="entry name" value="Phe/His_NH3-lyase_AS"/>
</dbReference>
<comment type="similarity">
    <text evidence="1 2">Belongs to the PAL/histidase family.</text>
</comment>
<dbReference type="InterPro" id="IPR005922">
    <property type="entry name" value="Phe_NH3-lyase"/>
</dbReference>
<dbReference type="PANTHER" id="PTHR10362">
    <property type="entry name" value="HISTIDINE AMMONIA-LYASE"/>
    <property type="match status" value="1"/>
</dbReference>
<feature type="compositionally biased region" description="Low complexity" evidence="3">
    <location>
        <begin position="26"/>
        <end position="41"/>
    </location>
</feature>
<dbReference type="NCBIfam" id="TIGR01226">
    <property type="entry name" value="phe_am_lyase"/>
    <property type="match status" value="1"/>
</dbReference>
<keyword evidence="2" id="KW-0456">Lyase</keyword>
<name>A0AA39RA97_9LECA</name>
<gene>
    <name evidence="4" type="ORF">JMJ35_001282</name>
</gene>
<sequence length="714" mass="77228">MSSAILDSPLPKIFRTGLEYFPPTPTESSSTSSPIESSAPEVSATEMESSMEMPHNLSNGHINGHKSSHAFETAQHGAHSSIVLNEWSNLTEHMENKKALFLDLHDLTIANVAAISRYDTRVEIADPAAVKSHINRSVDFLAQRLNDGHSLYGVTTGFGGSADTRTDQIEDLQRALIQHQHSGILPVVKSAGSIYYKLRNSPGIDFMPETWVRGAMLVRCKSLLANHSAVRYEIIDALVALLKNDLIPLVPLRGSISASGDLQPLSYIAGVLEGNPDCYVWTDDGNGGRCLVSSDTALEALARQSITFGPKEALAILNGTAVSTAVAALAMHEAHHLALLSQVLTAMGVEALNGTIGSFNPFFATVRPHPGQREAAQNILSFLSNSKLARPEHEDEELMGGLKQDRYALRTSSQWIGPQLEDLTLAHNQVSIECNSTTDNPLVDVLGQTIHHGGNFQAVSITSAMEKTRSCLQMLGRMLFSQCTELINPSTNNGLPPNLSADDPSTSYTMKGADINVAAYMSELGFLANPVSSHVQTAEMGNQGINSMALVAARYTHMAIDCLGNIGGTYAYVLCQALDLRAMDLLFVEAMEPAIREVTTRHFGKAIQDGAVLETLHTTLLAQTKKHLSQTTNLDSSTRFKAIASAVQSSLTTFLYNDSTPPLPSSFNALHAIKAWTTSAAETLYLTFTTNRNTYFANGTATPYLGNAMWWLRG</sequence>
<comment type="caution">
    <text evidence="4">The sequence shown here is derived from an EMBL/GenBank/DDBJ whole genome shotgun (WGS) entry which is preliminary data.</text>
</comment>
<keyword evidence="5" id="KW-1185">Reference proteome</keyword>
<dbReference type="PROSITE" id="PS00488">
    <property type="entry name" value="PAL_HISTIDASE"/>
    <property type="match status" value="1"/>
</dbReference>
<evidence type="ECO:0000313" key="4">
    <source>
        <dbReference type="EMBL" id="KAK0516679.1"/>
    </source>
</evidence>
<dbReference type="GO" id="GO:0005737">
    <property type="term" value="C:cytoplasm"/>
    <property type="evidence" value="ECO:0007669"/>
    <property type="project" value="InterPro"/>
</dbReference>
<dbReference type="Proteomes" id="UP001166286">
    <property type="component" value="Unassembled WGS sequence"/>
</dbReference>
<dbReference type="Gene3D" id="1.10.274.20">
    <property type="entry name" value="Phenylalanine ammonia-lyase 1, domain 3"/>
    <property type="match status" value="1"/>
</dbReference>